<keyword evidence="2" id="KW-1185">Reference proteome</keyword>
<evidence type="ECO:0000313" key="2">
    <source>
        <dbReference type="Proteomes" id="UP001219934"/>
    </source>
</evidence>
<protein>
    <submittedName>
        <fullName evidence="1">Uncharacterized protein</fullName>
    </submittedName>
</protein>
<name>A0AAD6BM92_9TELE</name>
<gene>
    <name evidence="1" type="ORF">JOQ06_023148</name>
</gene>
<proteinExistence type="predicted"/>
<evidence type="ECO:0000313" key="1">
    <source>
        <dbReference type="EMBL" id="KAJ4945463.1"/>
    </source>
</evidence>
<accession>A0AAD6BM92</accession>
<dbReference type="EMBL" id="JAPTMU010000003">
    <property type="protein sequence ID" value="KAJ4945463.1"/>
    <property type="molecule type" value="Genomic_DNA"/>
</dbReference>
<dbReference type="AlphaFoldDB" id="A0AAD6BM92"/>
<dbReference type="Proteomes" id="UP001219934">
    <property type="component" value="Unassembled WGS sequence"/>
</dbReference>
<comment type="caution">
    <text evidence="1">The sequence shown here is derived from an EMBL/GenBank/DDBJ whole genome shotgun (WGS) entry which is preliminary data.</text>
</comment>
<reference evidence="1" key="1">
    <citation type="submission" date="2022-11" db="EMBL/GenBank/DDBJ databases">
        <title>Chromosome-level genome of Pogonophryne albipinna.</title>
        <authorList>
            <person name="Jo E."/>
        </authorList>
    </citation>
    <scope>NUCLEOTIDE SEQUENCE</scope>
    <source>
        <strain evidence="1">SGF0006</strain>
        <tissue evidence="1">Muscle</tissue>
    </source>
</reference>
<sequence>FLVSDSQHNVYNPSSFEKNPPTVCRGKNVKSKRGPDDVLAADHPTYCTSILRAALLSFDWTADPRLTPLGMLR</sequence>
<organism evidence="1 2">
    <name type="scientific">Pogonophryne albipinna</name>
    <dbReference type="NCBI Taxonomy" id="1090488"/>
    <lineage>
        <taxon>Eukaryota</taxon>
        <taxon>Metazoa</taxon>
        <taxon>Chordata</taxon>
        <taxon>Craniata</taxon>
        <taxon>Vertebrata</taxon>
        <taxon>Euteleostomi</taxon>
        <taxon>Actinopterygii</taxon>
        <taxon>Neopterygii</taxon>
        <taxon>Teleostei</taxon>
        <taxon>Neoteleostei</taxon>
        <taxon>Acanthomorphata</taxon>
        <taxon>Eupercaria</taxon>
        <taxon>Perciformes</taxon>
        <taxon>Notothenioidei</taxon>
        <taxon>Pogonophryne</taxon>
    </lineage>
</organism>
<feature type="non-terminal residue" evidence="1">
    <location>
        <position position="73"/>
    </location>
</feature>
<feature type="non-terminal residue" evidence="1">
    <location>
        <position position="1"/>
    </location>
</feature>